<keyword evidence="1" id="KW-1133">Transmembrane helix</keyword>
<evidence type="ECO:0000256" key="1">
    <source>
        <dbReference type="SAM" id="Phobius"/>
    </source>
</evidence>
<sequence length="144" mass="16733">MLYMLYVYVYEKVPRKLRGDLMNPFKEGSLTLSLFSYWETIDLTLLIIKRMSRYGQVENENNAQFDRLSSTLAQFRAVNQDIHNIARESTLIDSLSEQMSSLYDGIRNSSQGLTRSMQSGHGVWRYVGLALLAFVVLYTLWKFV</sequence>
<protein>
    <submittedName>
        <fullName evidence="2">CYFA0S37e00496g1_1</fullName>
    </submittedName>
</protein>
<dbReference type="VEuPathDB" id="FungiDB:BON22_3583"/>
<organism evidence="2">
    <name type="scientific">Cyberlindnera fabianii</name>
    <name type="common">Yeast</name>
    <name type="synonym">Hansenula fabianii</name>
    <dbReference type="NCBI Taxonomy" id="36022"/>
    <lineage>
        <taxon>Eukaryota</taxon>
        <taxon>Fungi</taxon>
        <taxon>Dikarya</taxon>
        <taxon>Ascomycota</taxon>
        <taxon>Saccharomycotina</taxon>
        <taxon>Saccharomycetes</taxon>
        <taxon>Phaffomycetales</taxon>
        <taxon>Phaffomycetaceae</taxon>
        <taxon>Cyberlindnera</taxon>
    </lineage>
</organism>
<feature type="transmembrane region" description="Helical" evidence="1">
    <location>
        <begin position="123"/>
        <end position="141"/>
    </location>
</feature>
<dbReference type="OrthoDB" id="3063237at2759"/>
<proteinExistence type="predicted"/>
<gene>
    <name evidence="2" type="ORF">CYFA0S_37e00496g</name>
</gene>
<dbReference type="PhylomeDB" id="A0A061BCS4"/>
<accession>A0A061BCS4</accession>
<dbReference type="EMBL" id="LK052922">
    <property type="protein sequence ID" value="CDR47773.1"/>
    <property type="molecule type" value="Genomic_DNA"/>
</dbReference>
<evidence type="ECO:0000313" key="2">
    <source>
        <dbReference type="EMBL" id="CDR47773.1"/>
    </source>
</evidence>
<name>A0A061BCS4_CYBFA</name>
<keyword evidence="1" id="KW-0472">Membrane</keyword>
<dbReference type="AlphaFoldDB" id="A0A061BCS4"/>
<reference evidence="2" key="1">
    <citation type="journal article" date="2014" name="Genome Announc.">
        <title>Genome sequence of the yeast Cyberlindnera fabianii (Hansenula fabianii).</title>
        <authorList>
            <person name="Freel K.C."/>
            <person name="Sarilar V."/>
            <person name="Neuveglise C."/>
            <person name="Devillers H."/>
            <person name="Friedrich A."/>
            <person name="Schacherer J."/>
        </authorList>
    </citation>
    <scope>NUCLEOTIDE SEQUENCE</scope>
    <source>
        <strain evidence="2">YJS4271</strain>
    </source>
</reference>
<keyword evidence="1" id="KW-0812">Transmembrane</keyword>